<name>A0A4Q6I954_9RICK</name>
<dbReference type="EMBL" id="QOHL01000001">
    <property type="protein sequence ID" value="RZB13209.1"/>
    <property type="molecule type" value="Genomic_DNA"/>
</dbReference>
<sequence length="203" mass="22860">MDLTLLIFGDGKILLHPTNQCGIKRNSDGKITSYLLSDSSLNSQLGHPSAQSSYRNFHSMFLSRFTEYVIVNSTGLEQDIIFLFGRSEVLGGRNVFILAKTAKDSIRNLVSDGITLDDSMLIGGGTTSQSFESLPYQQYSKQLFTQMKHLIKVYCNEPGNRNCILNFTDSDGEWFYTEYATTMLHSVEVNQLGNDEKYVKTIH</sequence>
<keyword evidence="2" id="KW-1185">Reference proteome</keyword>
<accession>A0A4Q6I954</accession>
<dbReference type="Proteomes" id="UP000293377">
    <property type="component" value="Unassembled WGS sequence"/>
</dbReference>
<dbReference type="RefSeq" id="WP_129992487.1">
    <property type="nucleotide sequence ID" value="NZ_QOHL01000001.1"/>
</dbReference>
<evidence type="ECO:0000313" key="1">
    <source>
        <dbReference type="EMBL" id="RZB13209.1"/>
    </source>
</evidence>
<comment type="caution">
    <text evidence="1">The sequence shown here is derived from an EMBL/GenBank/DDBJ whole genome shotgun (WGS) entry which is preliminary data.</text>
</comment>
<gene>
    <name evidence="1" type="ORF">DRF75_00680</name>
</gene>
<evidence type="ECO:0000313" key="2">
    <source>
        <dbReference type="Proteomes" id="UP000293377"/>
    </source>
</evidence>
<reference evidence="1 2" key="1">
    <citation type="submission" date="2018-06" db="EMBL/GenBank/DDBJ databases">
        <title>Complete Genome Sequence of Ehrlichia minasensis Isolated From Cattle.</title>
        <authorList>
            <person name="Aguiar D.M."/>
            <person name="Araujo J.P.A.Jr."/>
            <person name="Nakazato L."/>
            <person name="Bard E."/>
            <person name="Cabezas-Cruz A."/>
        </authorList>
    </citation>
    <scope>NUCLEOTIDE SEQUENCE [LARGE SCALE GENOMIC DNA]</scope>
    <source>
        <strain evidence="1 2">B11</strain>
    </source>
</reference>
<dbReference type="AlphaFoldDB" id="A0A4Q6I954"/>
<protein>
    <submittedName>
        <fullName evidence="1">Uncharacterized protein</fullName>
    </submittedName>
</protein>
<organism evidence="1 2">
    <name type="scientific">Ehrlichia minasensis</name>
    <dbReference type="NCBI Taxonomy" id="1242993"/>
    <lineage>
        <taxon>Bacteria</taxon>
        <taxon>Pseudomonadati</taxon>
        <taxon>Pseudomonadota</taxon>
        <taxon>Alphaproteobacteria</taxon>
        <taxon>Rickettsiales</taxon>
        <taxon>Anaplasmataceae</taxon>
        <taxon>Ehrlichia</taxon>
    </lineage>
</organism>
<proteinExistence type="predicted"/>